<accession>A0A1X6P3X9</accession>
<organism evidence="1 2">
    <name type="scientific">Porphyra umbilicalis</name>
    <name type="common">Purple laver</name>
    <name type="synonym">Red alga</name>
    <dbReference type="NCBI Taxonomy" id="2786"/>
    <lineage>
        <taxon>Eukaryota</taxon>
        <taxon>Rhodophyta</taxon>
        <taxon>Bangiophyceae</taxon>
        <taxon>Bangiales</taxon>
        <taxon>Bangiaceae</taxon>
        <taxon>Porphyra</taxon>
    </lineage>
</organism>
<evidence type="ECO:0000313" key="2">
    <source>
        <dbReference type="Proteomes" id="UP000218209"/>
    </source>
</evidence>
<dbReference type="Proteomes" id="UP000218209">
    <property type="component" value="Unassembled WGS sequence"/>
</dbReference>
<proteinExistence type="predicted"/>
<dbReference type="AlphaFoldDB" id="A0A1X6P3X9"/>
<name>A0A1X6P3X9_PORUM</name>
<evidence type="ECO:0000313" key="1">
    <source>
        <dbReference type="EMBL" id="OSX75455.1"/>
    </source>
</evidence>
<gene>
    <name evidence="1" type="ORF">BU14_0235s0004</name>
</gene>
<sequence>MVTTSSVVTWAATASSTVIVSGHMTTLAVPAFVHPTGLAVAATIHTAGRVGTVPSTCPIYGHAPTGSITSFRTNNASVKSMPHTSSACTAGAVSDCILLTPTATASISSTTITCAPAVSAIVLLTIDTSSAVTTGNAAACVAVGSSLVTVTSTTNASTHSTISAITTLLIGICHFQRVSSFSTGVRLGACTICIGALSGSIMSWRTNSASVKSMLLTCNACAASAVSACILWTPTATASIAGTTATSAPAASAIVVLTIDTSSAVTTSNAAACVAVGSSLVTVTSTTTPSTHNTISAITTLLISICHLQRVSSFSTGVRLGACTICIGALSGSIMSWRTNSASVKSMLLMCNACAAGAVSACILFSPTATASIASTTTTSAPAASTIVMLIV</sequence>
<protein>
    <submittedName>
        <fullName evidence="1">Uncharacterized protein</fullName>
    </submittedName>
</protein>
<dbReference type="EMBL" id="KV918902">
    <property type="protein sequence ID" value="OSX75455.1"/>
    <property type="molecule type" value="Genomic_DNA"/>
</dbReference>
<reference evidence="1 2" key="1">
    <citation type="submission" date="2017-03" db="EMBL/GenBank/DDBJ databases">
        <title>WGS assembly of Porphyra umbilicalis.</title>
        <authorList>
            <person name="Brawley S.H."/>
            <person name="Blouin N.A."/>
            <person name="Ficko-Blean E."/>
            <person name="Wheeler G.L."/>
            <person name="Lohr M."/>
            <person name="Goodson H.V."/>
            <person name="Jenkins J.W."/>
            <person name="Blaby-Haas C.E."/>
            <person name="Helliwell K.E."/>
            <person name="Chan C."/>
            <person name="Marriage T."/>
            <person name="Bhattacharya D."/>
            <person name="Klein A.S."/>
            <person name="Badis Y."/>
            <person name="Brodie J."/>
            <person name="Cao Y."/>
            <person name="Collen J."/>
            <person name="Dittami S.M."/>
            <person name="Gachon C.M."/>
            <person name="Green B.R."/>
            <person name="Karpowicz S."/>
            <person name="Kim J.W."/>
            <person name="Kudahl U."/>
            <person name="Lin S."/>
            <person name="Michel G."/>
            <person name="Mittag M."/>
            <person name="Olson B.J."/>
            <person name="Pangilinan J."/>
            <person name="Peng Y."/>
            <person name="Qiu H."/>
            <person name="Shu S."/>
            <person name="Singer J.T."/>
            <person name="Smith A.G."/>
            <person name="Sprecher B.N."/>
            <person name="Wagner V."/>
            <person name="Wang W."/>
            <person name="Wang Z.-Y."/>
            <person name="Yan J."/>
            <person name="Yarish C."/>
            <person name="Zoeuner-Riek S."/>
            <person name="Zhuang Y."/>
            <person name="Zou Y."/>
            <person name="Lindquist E.A."/>
            <person name="Grimwood J."/>
            <person name="Barry K."/>
            <person name="Rokhsar D.S."/>
            <person name="Schmutz J."/>
            <person name="Stiller J.W."/>
            <person name="Grossman A.R."/>
            <person name="Prochnik S.E."/>
        </authorList>
    </citation>
    <scope>NUCLEOTIDE SEQUENCE [LARGE SCALE GENOMIC DNA]</scope>
    <source>
        <strain evidence="1">4086291</strain>
    </source>
</reference>
<keyword evidence="2" id="KW-1185">Reference proteome</keyword>